<feature type="disulfide bond" evidence="6">
    <location>
        <begin position="121"/>
        <end position="148"/>
    </location>
</feature>
<evidence type="ECO:0000256" key="2">
    <source>
        <dbReference type="ARBA" id="ARBA00022729"/>
    </source>
</evidence>
<keyword evidence="2 9" id="KW-0732">Signal</keyword>
<proteinExistence type="predicted"/>
<feature type="transmembrane region" description="Helical" evidence="8">
    <location>
        <begin position="217"/>
        <end position="239"/>
    </location>
</feature>
<keyword evidence="8" id="KW-1133">Transmembrane helix</keyword>
<evidence type="ECO:0000256" key="9">
    <source>
        <dbReference type="SAM" id="SignalP"/>
    </source>
</evidence>
<dbReference type="AlphaFoldDB" id="A0A9D4HF58"/>
<dbReference type="SMART" id="SM00032">
    <property type="entry name" value="CCP"/>
    <property type="match status" value="2"/>
</dbReference>
<feature type="signal peptide" evidence="9">
    <location>
        <begin position="1"/>
        <end position="25"/>
    </location>
</feature>
<feature type="domain" description="Sushi" evidence="10">
    <location>
        <begin position="151"/>
        <end position="210"/>
    </location>
</feature>
<evidence type="ECO:0000256" key="7">
    <source>
        <dbReference type="SAM" id="MobiDB-lite"/>
    </source>
</evidence>
<evidence type="ECO:0000256" key="5">
    <source>
        <dbReference type="ARBA" id="ARBA00023180"/>
    </source>
</evidence>
<dbReference type="SUPFAM" id="SSF57535">
    <property type="entry name" value="Complement control module/SCR domain"/>
    <property type="match status" value="2"/>
</dbReference>
<keyword evidence="4 6" id="KW-1015">Disulfide bond</keyword>
<dbReference type="Proteomes" id="UP000828390">
    <property type="component" value="Unassembled WGS sequence"/>
</dbReference>
<dbReference type="OrthoDB" id="6127264at2759"/>
<sequence length="360" mass="40161">MIAKIGTTICLTVAVLMSILKASEYSDPFSCYADICNVKAEAQFCDVVARKCRQCSDVRDDCFTRLQTLNCTQFCYDVRFNSDREKIRVAGCDVPSTPRNGHYQVNTARRVAYNTTLDVNCDIGYALVQTEALKCSNYSMWSGSKPKCEVVGCPIPNPPEHGRYTVNLSHIPINGTLEFICDLDYTPGNNMPLQCGHNSQWSAQQPVCISKGSLNTLTLSLVMGVFLILSVAVNILLFIKIKRYKGRTEKNHGVNKTVEGNPCIQKNPLDNGNTERKILDQSNEHTDSINDVSESLIPVHASSSRFESDYPYQSKEDTHARSDSPIVTQPELGDTGEDVKIAHNHGEFHPLDIELNRRLF</sequence>
<dbReference type="EMBL" id="JAIWYP010000013">
    <property type="protein sequence ID" value="KAH3714951.1"/>
    <property type="molecule type" value="Genomic_DNA"/>
</dbReference>
<reference evidence="11" key="1">
    <citation type="journal article" date="2019" name="bioRxiv">
        <title>The Genome of the Zebra Mussel, Dreissena polymorpha: A Resource for Invasive Species Research.</title>
        <authorList>
            <person name="McCartney M.A."/>
            <person name="Auch B."/>
            <person name="Kono T."/>
            <person name="Mallez S."/>
            <person name="Zhang Y."/>
            <person name="Obille A."/>
            <person name="Becker A."/>
            <person name="Abrahante J.E."/>
            <person name="Garbe J."/>
            <person name="Badalamenti J.P."/>
            <person name="Herman A."/>
            <person name="Mangelson H."/>
            <person name="Liachko I."/>
            <person name="Sullivan S."/>
            <person name="Sone E.D."/>
            <person name="Koren S."/>
            <person name="Silverstein K.A.T."/>
            <person name="Beckman K.B."/>
            <person name="Gohl D.M."/>
        </authorList>
    </citation>
    <scope>NUCLEOTIDE SEQUENCE</scope>
    <source>
        <strain evidence="11">Duluth1</strain>
        <tissue evidence="11">Whole animal</tissue>
    </source>
</reference>
<feature type="domain" description="Sushi" evidence="10">
    <location>
        <begin position="90"/>
        <end position="150"/>
    </location>
</feature>
<dbReference type="PROSITE" id="PS50923">
    <property type="entry name" value="SUSHI"/>
    <property type="match status" value="2"/>
</dbReference>
<feature type="chain" id="PRO_5039060783" description="Sushi domain-containing protein" evidence="9">
    <location>
        <begin position="26"/>
        <end position="360"/>
    </location>
</feature>
<keyword evidence="1 6" id="KW-0768">Sushi</keyword>
<dbReference type="Gene3D" id="2.10.70.10">
    <property type="entry name" value="Complement Module, domain 1"/>
    <property type="match status" value="2"/>
</dbReference>
<dbReference type="PANTHER" id="PTHR46393">
    <property type="entry name" value="SUSHI DOMAIN-CONTAINING PROTEIN"/>
    <property type="match status" value="1"/>
</dbReference>
<evidence type="ECO:0000256" key="8">
    <source>
        <dbReference type="SAM" id="Phobius"/>
    </source>
</evidence>
<organism evidence="11 12">
    <name type="scientific">Dreissena polymorpha</name>
    <name type="common">Zebra mussel</name>
    <name type="synonym">Mytilus polymorpha</name>
    <dbReference type="NCBI Taxonomy" id="45954"/>
    <lineage>
        <taxon>Eukaryota</taxon>
        <taxon>Metazoa</taxon>
        <taxon>Spiralia</taxon>
        <taxon>Lophotrochozoa</taxon>
        <taxon>Mollusca</taxon>
        <taxon>Bivalvia</taxon>
        <taxon>Autobranchia</taxon>
        <taxon>Heteroconchia</taxon>
        <taxon>Euheterodonta</taxon>
        <taxon>Imparidentia</taxon>
        <taxon>Neoheterodontei</taxon>
        <taxon>Myida</taxon>
        <taxon>Dreissenoidea</taxon>
        <taxon>Dreissenidae</taxon>
        <taxon>Dreissena</taxon>
    </lineage>
</organism>
<feature type="region of interest" description="Disordered" evidence="7">
    <location>
        <begin position="302"/>
        <end position="332"/>
    </location>
</feature>
<keyword evidence="5" id="KW-0325">Glycoprotein</keyword>
<keyword evidence="8" id="KW-0472">Membrane</keyword>
<feature type="disulfide bond" evidence="6">
    <location>
        <begin position="92"/>
        <end position="135"/>
    </location>
</feature>
<evidence type="ECO:0000256" key="4">
    <source>
        <dbReference type="ARBA" id="ARBA00023157"/>
    </source>
</evidence>
<feature type="disulfide bond" evidence="6">
    <location>
        <begin position="181"/>
        <end position="208"/>
    </location>
</feature>
<reference evidence="11" key="2">
    <citation type="submission" date="2020-11" db="EMBL/GenBank/DDBJ databases">
        <authorList>
            <person name="McCartney M.A."/>
            <person name="Auch B."/>
            <person name="Kono T."/>
            <person name="Mallez S."/>
            <person name="Becker A."/>
            <person name="Gohl D.M."/>
            <person name="Silverstein K.A.T."/>
            <person name="Koren S."/>
            <person name="Bechman K.B."/>
            <person name="Herman A."/>
            <person name="Abrahante J.E."/>
            <person name="Garbe J."/>
        </authorList>
    </citation>
    <scope>NUCLEOTIDE SEQUENCE</scope>
    <source>
        <strain evidence="11">Duluth1</strain>
        <tissue evidence="11">Whole animal</tissue>
    </source>
</reference>
<evidence type="ECO:0000259" key="10">
    <source>
        <dbReference type="PROSITE" id="PS50923"/>
    </source>
</evidence>
<protein>
    <recommendedName>
        <fullName evidence="10">Sushi domain-containing protein</fullName>
    </recommendedName>
</protein>
<gene>
    <name evidence="11" type="ORF">DPMN_057654</name>
</gene>
<dbReference type="PANTHER" id="PTHR46393:SF7">
    <property type="entry name" value="COMPLEMENT C2"/>
    <property type="match status" value="1"/>
</dbReference>
<name>A0A9D4HF58_DREPO</name>
<evidence type="ECO:0000313" key="12">
    <source>
        <dbReference type="Proteomes" id="UP000828390"/>
    </source>
</evidence>
<evidence type="ECO:0000256" key="3">
    <source>
        <dbReference type="ARBA" id="ARBA00022737"/>
    </source>
</evidence>
<keyword evidence="8" id="KW-0812">Transmembrane</keyword>
<evidence type="ECO:0000256" key="1">
    <source>
        <dbReference type="ARBA" id="ARBA00022659"/>
    </source>
</evidence>
<evidence type="ECO:0000313" key="11">
    <source>
        <dbReference type="EMBL" id="KAH3714951.1"/>
    </source>
</evidence>
<keyword evidence="12" id="KW-1185">Reference proteome</keyword>
<keyword evidence="3" id="KW-0677">Repeat</keyword>
<comment type="caution">
    <text evidence="6">Lacks conserved residue(s) required for the propagation of feature annotation.</text>
</comment>
<accession>A0A9D4HF58</accession>
<dbReference type="InterPro" id="IPR000436">
    <property type="entry name" value="Sushi_SCR_CCP_dom"/>
</dbReference>
<dbReference type="Pfam" id="PF00084">
    <property type="entry name" value="Sushi"/>
    <property type="match status" value="2"/>
</dbReference>
<dbReference type="InterPro" id="IPR035976">
    <property type="entry name" value="Sushi/SCR/CCP_sf"/>
</dbReference>
<evidence type="ECO:0000256" key="6">
    <source>
        <dbReference type="PROSITE-ProRule" id="PRU00302"/>
    </source>
</evidence>
<dbReference type="CDD" id="cd00033">
    <property type="entry name" value="CCP"/>
    <property type="match status" value="2"/>
</dbReference>
<comment type="caution">
    <text evidence="11">The sequence shown here is derived from an EMBL/GenBank/DDBJ whole genome shotgun (WGS) entry which is preliminary data.</text>
</comment>